<keyword evidence="5" id="KW-1185">Reference proteome</keyword>
<sequence>MQSYWMQMSGEATLLEMREAEVPKPGANQLLVRMRAAALNRGEFVSGHGLHGPAGSWKAIGGEGAGEVVATGAEVTRFRPGDRVMGRCAGAFAEYALMEEIEAMAMPSNLSWEEAAGVALTFLVSYDMLVLQGQLRAGEWVLINGVSSGVGVASLQLAKALGAKVIGTSGSADKLALLQSLGLDVAIRTRTPDFAAAVLEATREHGADLVINTVGGTVFAENVRAMAFEGRLATVGYVDGVVKAELDLAALHAKRLTVFGVSNKLRSKAQRAAAVPGFVADVLPHIASGRVRPRIDRVFDFAQLKEAKDRMESAGHVGKIVLRMPAATA</sequence>
<proteinExistence type="predicted"/>
<dbReference type="SMART" id="SM00829">
    <property type="entry name" value="PKS_ER"/>
    <property type="match status" value="1"/>
</dbReference>
<evidence type="ECO:0000259" key="3">
    <source>
        <dbReference type="SMART" id="SM00829"/>
    </source>
</evidence>
<dbReference type="GO" id="GO:0070402">
    <property type="term" value="F:NADPH binding"/>
    <property type="evidence" value="ECO:0007669"/>
    <property type="project" value="TreeGrafter"/>
</dbReference>
<dbReference type="Gene3D" id="3.40.50.720">
    <property type="entry name" value="NAD(P)-binding Rossmann-like Domain"/>
    <property type="match status" value="1"/>
</dbReference>
<dbReference type="Gene3D" id="3.90.180.10">
    <property type="entry name" value="Medium-chain alcohol dehydrogenases, catalytic domain"/>
    <property type="match status" value="1"/>
</dbReference>
<dbReference type="PATRIC" id="fig|34073.19.peg.5673"/>
<reference evidence="4 5" key="1">
    <citation type="submission" date="2015-03" db="EMBL/GenBank/DDBJ databases">
        <title>Genome sequence of Variovorax paradoxus TBEA6.</title>
        <authorList>
            <person name="Poehlein A."/>
            <person name="Schuldes J."/>
            <person name="Wuebbeler J.H."/>
            <person name="Hiessl S."/>
            <person name="Steinbuechel A."/>
            <person name="Daniel R."/>
        </authorList>
    </citation>
    <scope>NUCLEOTIDE SEQUENCE [LARGE SCALE GENOMIC DNA]</scope>
    <source>
        <strain evidence="4 5">TBEA6</strain>
    </source>
</reference>
<dbReference type="PANTHER" id="PTHR48106">
    <property type="entry name" value="QUINONE OXIDOREDUCTASE PIG3-RELATED"/>
    <property type="match status" value="1"/>
</dbReference>
<dbReference type="SUPFAM" id="SSF50129">
    <property type="entry name" value="GroES-like"/>
    <property type="match status" value="1"/>
</dbReference>
<dbReference type="InterPro" id="IPR011032">
    <property type="entry name" value="GroES-like_sf"/>
</dbReference>
<dbReference type="EC" id="2.3.1.41" evidence="4"/>
<evidence type="ECO:0000313" key="5">
    <source>
        <dbReference type="Proteomes" id="UP000035170"/>
    </source>
</evidence>
<dbReference type="InterPro" id="IPR020843">
    <property type="entry name" value="ER"/>
</dbReference>
<dbReference type="GO" id="GO:0016651">
    <property type="term" value="F:oxidoreductase activity, acting on NAD(P)H"/>
    <property type="evidence" value="ECO:0007669"/>
    <property type="project" value="TreeGrafter"/>
</dbReference>
<dbReference type="AlphaFoldDB" id="A0A0H2LUG9"/>
<accession>A0A0H2LUG9</accession>
<protein>
    <submittedName>
        <fullName evidence="4">Phthiocerol synthesis polyketide synthase type I PpsC</fullName>
        <ecNumber evidence="4">2.3.1.41</ecNumber>
    </submittedName>
</protein>
<dbReference type="SUPFAM" id="SSF51735">
    <property type="entry name" value="NAD(P)-binding Rossmann-fold domains"/>
    <property type="match status" value="1"/>
</dbReference>
<keyword evidence="4" id="KW-0012">Acyltransferase</keyword>
<evidence type="ECO:0000256" key="2">
    <source>
        <dbReference type="ARBA" id="ARBA00023002"/>
    </source>
</evidence>
<keyword evidence="4" id="KW-0808">Transferase</keyword>
<comment type="caution">
    <text evidence="4">The sequence shown here is derived from an EMBL/GenBank/DDBJ whole genome shotgun (WGS) entry which is preliminary data.</text>
</comment>
<dbReference type="Proteomes" id="UP000035170">
    <property type="component" value="Unassembled WGS sequence"/>
</dbReference>
<feature type="domain" description="Enoyl reductase (ER)" evidence="3">
    <location>
        <begin position="10"/>
        <end position="322"/>
    </location>
</feature>
<dbReference type="InterPro" id="IPR013149">
    <property type="entry name" value="ADH-like_C"/>
</dbReference>
<evidence type="ECO:0000256" key="1">
    <source>
        <dbReference type="ARBA" id="ARBA00022857"/>
    </source>
</evidence>
<gene>
    <name evidence="4" type="primary">ppsC7</name>
    <name evidence="4" type="ORF">VPARA_55420</name>
</gene>
<evidence type="ECO:0000313" key="4">
    <source>
        <dbReference type="EMBL" id="KLN53376.1"/>
    </source>
</evidence>
<dbReference type="Pfam" id="PF00107">
    <property type="entry name" value="ADH_zinc_N"/>
    <property type="match status" value="1"/>
</dbReference>
<dbReference type="EMBL" id="JZWI01000035">
    <property type="protein sequence ID" value="KLN53376.1"/>
    <property type="molecule type" value="Genomic_DNA"/>
</dbReference>
<keyword evidence="1" id="KW-0521">NADP</keyword>
<organism evidence="4 5">
    <name type="scientific">Variovorax paradoxus</name>
    <dbReference type="NCBI Taxonomy" id="34073"/>
    <lineage>
        <taxon>Bacteria</taxon>
        <taxon>Pseudomonadati</taxon>
        <taxon>Pseudomonadota</taxon>
        <taxon>Betaproteobacteria</taxon>
        <taxon>Burkholderiales</taxon>
        <taxon>Comamonadaceae</taxon>
        <taxon>Variovorax</taxon>
    </lineage>
</organism>
<dbReference type="RefSeq" id="WP_047786816.1">
    <property type="nucleotide sequence ID" value="NZ_JZWI01000035.1"/>
</dbReference>
<dbReference type="InterPro" id="IPR013154">
    <property type="entry name" value="ADH-like_N"/>
</dbReference>
<keyword evidence="2" id="KW-0560">Oxidoreductase</keyword>
<dbReference type="Pfam" id="PF08240">
    <property type="entry name" value="ADH_N"/>
    <property type="match status" value="1"/>
</dbReference>
<name>A0A0H2LUG9_VARPD</name>
<dbReference type="PANTHER" id="PTHR48106:SF18">
    <property type="entry name" value="QUINONE OXIDOREDUCTASE PIG3"/>
    <property type="match status" value="1"/>
</dbReference>
<dbReference type="GO" id="GO:0004315">
    <property type="term" value="F:3-oxoacyl-[acyl-carrier-protein] synthase activity"/>
    <property type="evidence" value="ECO:0007669"/>
    <property type="project" value="UniProtKB-EC"/>
</dbReference>
<dbReference type="InterPro" id="IPR036291">
    <property type="entry name" value="NAD(P)-bd_dom_sf"/>
</dbReference>